<comment type="cofactor">
    <cofactor evidence="1">
        <name>Mn(2+)</name>
        <dbReference type="ChEBI" id="CHEBI:29035"/>
    </cofactor>
</comment>
<evidence type="ECO:0000259" key="7">
    <source>
        <dbReference type="Pfam" id="PF03828"/>
    </source>
</evidence>
<feature type="domain" description="PAP-associated" evidence="7">
    <location>
        <begin position="575"/>
        <end position="617"/>
    </location>
</feature>
<evidence type="ECO:0000256" key="6">
    <source>
        <dbReference type="SAM" id="MobiDB-lite"/>
    </source>
</evidence>
<dbReference type="Gene3D" id="3.30.460.10">
    <property type="entry name" value="Beta Polymerase, domain 2"/>
    <property type="match status" value="1"/>
</dbReference>
<protein>
    <submittedName>
        <fullName evidence="10">Poly(A) RNA polymerase</fullName>
    </submittedName>
</protein>
<feature type="domain" description="Poly(A) RNA polymerase mitochondrial-like central palm" evidence="9">
    <location>
        <begin position="323"/>
        <end position="481"/>
    </location>
</feature>
<reference evidence="10 11" key="1">
    <citation type="submission" date="2021-05" db="EMBL/GenBank/DDBJ databases">
        <authorList>
            <person name="Zahm M."/>
            <person name="Klopp C."/>
            <person name="Cabau C."/>
            <person name="Kuhl H."/>
            <person name="Suciu R."/>
            <person name="Ciorpac M."/>
            <person name="Holostenco D."/>
            <person name="Gessner J."/>
            <person name="Wuertz S."/>
            <person name="Hohne C."/>
            <person name="Stock M."/>
            <person name="Gislard M."/>
            <person name="Lluch J."/>
            <person name="Milhes M."/>
            <person name="Lampietro C."/>
            <person name="Lopez Roques C."/>
            <person name="Donnadieu C."/>
            <person name="Du K."/>
            <person name="Schartl M."/>
            <person name="Guiguen Y."/>
        </authorList>
    </citation>
    <scope>NUCLEOTIDE SEQUENCE [LARGE SCALE GENOMIC DNA]</scope>
    <source>
        <strain evidence="10">Hh-F2</strain>
        <tissue evidence="10">Blood</tissue>
    </source>
</reference>
<keyword evidence="3" id="KW-0808">Transferase</keyword>
<evidence type="ECO:0000313" key="10">
    <source>
        <dbReference type="EMBL" id="KAK6492249.1"/>
    </source>
</evidence>
<dbReference type="SUPFAM" id="SSF81631">
    <property type="entry name" value="PAP/OAS1 substrate-binding domain"/>
    <property type="match status" value="1"/>
</dbReference>
<name>A0ABR1A588_HUSHU</name>
<feature type="region of interest" description="Disordered" evidence="6">
    <location>
        <begin position="1"/>
        <end position="53"/>
    </location>
</feature>
<dbReference type="Pfam" id="PF03828">
    <property type="entry name" value="PAP_assoc"/>
    <property type="match status" value="1"/>
</dbReference>
<proteinExistence type="predicted"/>
<feature type="compositionally biased region" description="Polar residues" evidence="6">
    <location>
        <begin position="11"/>
        <end position="27"/>
    </location>
</feature>
<dbReference type="Proteomes" id="UP001369086">
    <property type="component" value="Unassembled WGS sequence"/>
</dbReference>
<dbReference type="SUPFAM" id="SSF54928">
    <property type="entry name" value="RNA-binding domain, RBD"/>
    <property type="match status" value="1"/>
</dbReference>
<evidence type="ECO:0000259" key="9">
    <source>
        <dbReference type="Pfam" id="PF22600"/>
    </source>
</evidence>
<dbReference type="EMBL" id="JAHFZB010000003">
    <property type="protein sequence ID" value="KAK6492249.1"/>
    <property type="molecule type" value="Genomic_DNA"/>
</dbReference>
<feature type="compositionally biased region" description="Basic and acidic residues" evidence="6">
    <location>
        <begin position="686"/>
        <end position="700"/>
    </location>
</feature>
<evidence type="ECO:0000256" key="1">
    <source>
        <dbReference type="ARBA" id="ARBA00001936"/>
    </source>
</evidence>
<dbReference type="Pfam" id="PF22600">
    <property type="entry name" value="MTPAP-like_central"/>
    <property type="match status" value="1"/>
</dbReference>
<sequence length="720" mass="80112">MRAPRYRSTGEAATQSAYPNRVVNTPGQHRAGLHSQEGLLDSGDAATPRGGDATGIVTQQQGYGRPSPMEELCTFRKKRQPFVDDCTGSRSHTTDRYKRQTYHASEEAIERQKDKRLGLIKVWSFAHLRSVLRLTAAMAASLWMCRLRPRGLKGPLKSIDNLCFKSQSKHSSSSVVVKSEIAQRKDQTDTTAEGNPFYVLQEERLEQAERSVLINCPPKINEKKLLKHLSSHGEINTCFFYESFGTYAVVEFSKKESIASLQEGTIIPSIQHEATVPFKSRLVSLKLNNPGDLSSVPSSIQCLRQSAIPISELVQRLSGADTIDQQLYTLTETYQLTEDNVRLRFLVCSLLKDIAAAYFPECTVKLFGSSVNGFGKLGCDLDMFLDLDGISGRNSQKTAGPFTLEYQMKRVSSERAATQKILSVIGECIDQFGPGCVGVQKILNARCPLVRFAHQPSGFQCDLTANNRIAIKSTELLYLYGSLDARVRALVFTVRCWARAHAITNSIPGAWITNFSLTMMVIFFLQKRDPPIIPTLDQLKGLAGATDKHLIEGHDCTFVSNINRINTTENTETLEQLLKEFFEFYGNFSFSKMSINIRKGKEQSKPDVSPLHIQNPFEQPLNVSKNVNQTQLERFVSLARDSAWILQQDGMSHPLGAGAQPWGLAALLLPSASQTGGKGKKRRKREPASERIKSLLESLKKNKPNSANGNGKRNFSTQSH</sequence>
<dbReference type="CDD" id="cd05402">
    <property type="entry name" value="NT_PAP_TUTase"/>
    <property type="match status" value="1"/>
</dbReference>
<evidence type="ECO:0000256" key="2">
    <source>
        <dbReference type="ARBA" id="ARBA00001946"/>
    </source>
</evidence>
<dbReference type="InterPro" id="IPR043519">
    <property type="entry name" value="NT_sf"/>
</dbReference>
<evidence type="ECO:0000313" key="11">
    <source>
        <dbReference type="Proteomes" id="UP001369086"/>
    </source>
</evidence>
<gene>
    <name evidence="10" type="ORF">HHUSO_G4546</name>
</gene>
<evidence type="ECO:0000259" key="8">
    <source>
        <dbReference type="Pfam" id="PF17797"/>
    </source>
</evidence>
<dbReference type="InterPro" id="IPR002058">
    <property type="entry name" value="PAP_assoc"/>
</dbReference>
<dbReference type="PANTHER" id="PTHR12271:SF133">
    <property type="entry name" value="POLY(A) RNA POLYMERASE, MITOCHONDRIAL"/>
    <property type="match status" value="1"/>
</dbReference>
<organism evidence="10 11">
    <name type="scientific">Huso huso</name>
    <name type="common">Beluga</name>
    <name type="synonym">Acipenser huso</name>
    <dbReference type="NCBI Taxonomy" id="61971"/>
    <lineage>
        <taxon>Eukaryota</taxon>
        <taxon>Metazoa</taxon>
        <taxon>Chordata</taxon>
        <taxon>Craniata</taxon>
        <taxon>Vertebrata</taxon>
        <taxon>Euteleostomi</taxon>
        <taxon>Actinopterygii</taxon>
        <taxon>Chondrostei</taxon>
        <taxon>Acipenseriformes</taxon>
        <taxon>Acipenseridae</taxon>
        <taxon>Huso</taxon>
    </lineage>
</organism>
<dbReference type="SUPFAM" id="SSF81301">
    <property type="entry name" value="Nucleotidyltransferase"/>
    <property type="match status" value="1"/>
</dbReference>
<evidence type="ECO:0000256" key="4">
    <source>
        <dbReference type="ARBA" id="ARBA00022723"/>
    </source>
</evidence>
<evidence type="ECO:0000256" key="3">
    <source>
        <dbReference type="ARBA" id="ARBA00022679"/>
    </source>
</evidence>
<feature type="compositionally biased region" description="Polar residues" evidence="6">
    <location>
        <begin position="704"/>
        <end position="720"/>
    </location>
</feature>
<keyword evidence="11" id="KW-1185">Reference proteome</keyword>
<comment type="cofactor">
    <cofactor evidence="2">
        <name>Mg(2+)</name>
        <dbReference type="ChEBI" id="CHEBI:18420"/>
    </cofactor>
</comment>
<evidence type="ECO:0000256" key="5">
    <source>
        <dbReference type="ARBA" id="ARBA00022842"/>
    </source>
</evidence>
<accession>A0ABR1A588</accession>
<dbReference type="InterPro" id="IPR035979">
    <property type="entry name" value="RBD_domain_sf"/>
</dbReference>
<comment type="caution">
    <text evidence="10">The sequence shown here is derived from an EMBL/GenBank/DDBJ whole genome shotgun (WGS) entry which is preliminary data.</text>
</comment>
<dbReference type="InterPro" id="IPR054708">
    <property type="entry name" value="MTPAP-like_central"/>
</dbReference>
<dbReference type="Gene3D" id="1.10.1410.10">
    <property type="match status" value="1"/>
</dbReference>
<feature type="region of interest" description="Disordered" evidence="6">
    <location>
        <begin position="673"/>
        <end position="720"/>
    </location>
</feature>
<feature type="domain" description="RL" evidence="8">
    <location>
        <begin position="197"/>
        <end position="265"/>
    </location>
</feature>
<keyword evidence="5" id="KW-0460">Magnesium</keyword>
<dbReference type="PANTHER" id="PTHR12271">
    <property type="entry name" value="POLY A POLYMERASE CID PAP -RELATED"/>
    <property type="match status" value="1"/>
</dbReference>
<dbReference type="Pfam" id="PF17797">
    <property type="entry name" value="RL"/>
    <property type="match status" value="1"/>
</dbReference>
<keyword evidence="4" id="KW-0479">Metal-binding</keyword>
<dbReference type="InterPro" id="IPR041252">
    <property type="entry name" value="RL"/>
</dbReference>